<comment type="caution">
    <text evidence="1">The sequence shown here is derived from an EMBL/GenBank/DDBJ whole genome shotgun (WGS) entry which is preliminary data.</text>
</comment>
<evidence type="ECO:0000313" key="1">
    <source>
        <dbReference type="EMBL" id="KKN19246.1"/>
    </source>
</evidence>
<reference evidence="1" key="1">
    <citation type="journal article" date="2015" name="Nature">
        <title>Complex archaea that bridge the gap between prokaryotes and eukaryotes.</title>
        <authorList>
            <person name="Spang A."/>
            <person name="Saw J.H."/>
            <person name="Jorgensen S.L."/>
            <person name="Zaremba-Niedzwiedzka K."/>
            <person name="Martijn J."/>
            <person name="Lind A.E."/>
            <person name="van Eijk R."/>
            <person name="Schleper C."/>
            <person name="Guy L."/>
            <person name="Ettema T.J."/>
        </authorList>
    </citation>
    <scope>NUCLEOTIDE SEQUENCE</scope>
</reference>
<accession>A0A0F9R1S0</accession>
<gene>
    <name evidence="1" type="ORF">LCGC14_0947710</name>
</gene>
<protein>
    <recommendedName>
        <fullName evidence="2">GIY-YIG domain-containing protein</fullName>
    </recommendedName>
</protein>
<dbReference type="AlphaFoldDB" id="A0A0F9R1S0"/>
<evidence type="ECO:0008006" key="2">
    <source>
        <dbReference type="Google" id="ProtNLM"/>
    </source>
</evidence>
<organism evidence="1">
    <name type="scientific">marine sediment metagenome</name>
    <dbReference type="NCBI Taxonomy" id="412755"/>
    <lineage>
        <taxon>unclassified sequences</taxon>
        <taxon>metagenomes</taxon>
        <taxon>ecological metagenomes</taxon>
    </lineage>
</organism>
<sequence length="150" mass="18238">MNQLKFDLNYKWASVLREEEDNYLFPQKISQFMKDNYRSPQIYRWNIFKNNLNDEKIVYIGEAQIFCPTRLQGYIKPGPSQYTNIRINKEFEEFIKKGYSVALEILDFEQLTLNELKITKKELHNKFLRKFVENLMLFLSRHEGYHLLNK</sequence>
<proteinExistence type="predicted"/>
<dbReference type="EMBL" id="LAZR01003353">
    <property type="protein sequence ID" value="KKN19246.1"/>
    <property type="molecule type" value="Genomic_DNA"/>
</dbReference>
<name>A0A0F9R1S0_9ZZZZ</name>